<proteinExistence type="predicted"/>
<evidence type="ECO:0000256" key="1">
    <source>
        <dbReference type="SAM" id="MobiDB-lite"/>
    </source>
</evidence>
<reference evidence="3 4" key="1">
    <citation type="submission" date="2015-09" db="EMBL/GenBank/DDBJ databases">
        <title>Trachymyrmex zeteki WGS genome.</title>
        <authorList>
            <person name="Nygaard S."/>
            <person name="Hu H."/>
            <person name="Boomsma J."/>
            <person name="Zhang G."/>
        </authorList>
    </citation>
    <scope>NUCLEOTIDE SEQUENCE [LARGE SCALE GENOMIC DNA]</scope>
    <source>
        <strain evidence="3">Tzet28-1</strain>
        <tissue evidence="3">Whole body</tissue>
    </source>
</reference>
<dbReference type="AlphaFoldDB" id="A0A151X709"/>
<keyword evidence="4" id="KW-1185">Reference proteome</keyword>
<keyword evidence="2" id="KW-1133">Transmembrane helix</keyword>
<keyword evidence="2" id="KW-0812">Transmembrane</keyword>
<evidence type="ECO:0000313" key="3">
    <source>
        <dbReference type="EMBL" id="KYQ56161.1"/>
    </source>
</evidence>
<organism evidence="3 4">
    <name type="scientific">Mycetomoellerius zeteki</name>
    <dbReference type="NCBI Taxonomy" id="64791"/>
    <lineage>
        <taxon>Eukaryota</taxon>
        <taxon>Metazoa</taxon>
        <taxon>Ecdysozoa</taxon>
        <taxon>Arthropoda</taxon>
        <taxon>Hexapoda</taxon>
        <taxon>Insecta</taxon>
        <taxon>Pterygota</taxon>
        <taxon>Neoptera</taxon>
        <taxon>Endopterygota</taxon>
        <taxon>Hymenoptera</taxon>
        <taxon>Apocrita</taxon>
        <taxon>Aculeata</taxon>
        <taxon>Formicoidea</taxon>
        <taxon>Formicidae</taxon>
        <taxon>Myrmicinae</taxon>
        <taxon>Mycetomoellerius</taxon>
    </lineage>
</organism>
<sequence>MYKGDENRLKIARELIAVGIFERGPRVLLAGSRVVDRVRIAFRRRLDVDDDEIDVARREQSIRAPTMTTAQRLHGGRSAARCSGCGRSDGGDGDSSDGDVGGNDDSGSVAMMVAMVVVVVVGGAMVMVAVVHRSKYIGWR</sequence>
<gene>
    <name evidence="3" type="ORF">ALC60_04899</name>
</gene>
<feature type="transmembrane region" description="Helical" evidence="2">
    <location>
        <begin position="109"/>
        <end position="131"/>
    </location>
</feature>
<evidence type="ECO:0000256" key="2">
    <source>
        <dbReference type="SAM" id="Phobius"/>
    </source>
</evidence>
<accession>A0A151X709</accession>
<name>A0A151X709_9HYME</name>
<keyword evidence="2" id="KW-0472">Membrane</keyword>
<evidence type="ECO:0000313" key="4">
    <source>
        <dbReference type="Proteomes" id="UP000075809"/>
    </source>
</evidence>
<feature type="region of interest" description="Disordered" evidence="1">
    <location>
        <begin position="64"/>
        <end position="103"/>
    </location>
</feature>
<dbReference type="Proteomes" id="UP000075809">
    <property type="component" value="Unassembled WGS sequence"/>
</dbReference>
<protein>
    <submittedName>
        <fullName evidence="3">Uncharacterized protein</fullName>
    </submittedName>
</protein>
<dbReference type="EMBL" id="KQ982454">
    <property type="protein sequence ID" value="KYQ56161.1"/>
    <property type="molecule type" value="Genomic_DNA"/>
</dbReference>